<dbReference type="EMBL" id="JAHLUH010000025">
    <property type="protein sequence ID" value="KAG7723761.1"/>
    <property type="molecule type" value="Genomic_DNA"/>
</dbReference>
<gene>
    <name evidence="1" type="ORF">KL933_005373</name>
</gene>
<sequence length="95" mass="11075">MLVKIQKTASCLIYILIERQIRAAKLEQLLLDYISCKHHDKFCKSSMGSITSETTVEFARDCPPYATVMSSQPRYKIEKRSKRFSKTAQIELENW</sequence>
<accession>A0AAN6D0E5</accession>
<evidence type="ECO:0000313" key="1">
    <source>
        <dbReference type="EMBL" id="KAG7723761.1"/>
    </source>
</evidence>
<protein>
    <submittedName>
        <fullName evidence="1">Uncharacterized protein</fullName>
    </submittedName>
</protein>
<comment type="caution">
    <text evidence="1">The sequence shown here is derived from an EMBL/GenBank/DDBJ whole genome shotgun (WGS) entry which is preliminary data.</text>
</comment>
<name>A0AAN6D0E5_9ASCO</name>
<evidence type="ECO:0000313" key="2">
    <source>
        <dbReference type="Proteomes" id="UP000738402"/>
    </source>
</evidence>
<dbReference type="AlphaFoldDB" id="A0AAN6D0E5"/>
<proteinExistence type="predicted"/>
<reference evidence="1" key="1">
    <citation type="journal article" date="2021" name="G3 (Bethesda)">
        <title>Genomic diversity, chromosomal rearrangements, and interspecies hybridization in the ogataea polymorpha species complex.</title>
        <authorList>
            <person name="Hanson S.J."/>
            <person name="Cinneide E.O."/>
            <person name="Salzberg L.I."/>
            <person name="Wolfe K.H."/>
            <person name="McGowan J."/>
            <person name="Fitzpatrick D.A."/>
            <person name="Matlin K."/>
        </authorList>
    </citation>
    <scope>NUCLEOTIDE SEQUENCE</scope>
    <source>
        <strain evidence="1">83-405-1</strain>
    </source>
</reference>
<dbReference type="Proteomes" id="UP000738402">
    <property type="component" value="Unassembled WGS sequence"/>
</dbReference>
<organism evidence="1 2">
    <name type="scientific">Ogataea haglerorum</name>
    <dbReference type="NCBI Taxonomy" id="1937702"/>
    <lineage>
        <taxon>Eukaryota</taxon>
        <taxon>Fungi</taxon>
        <taxon>Dikarya</taxon>
        <taxon>Ascomycota</taxon>
        <taxon>Saccharomycotina</taxon>
        <taxon>Pichiomycetes</taxon>
        <taxon>Pichiales</taxon>
        <taxon>Pichiaceae</taxon>
        <taxon>Ogataea</taxon>
    </lineage>
</organism>